<feature type="coiled-coil region" evidence="1">
    <location>
        <begin position="109"/>
        <end position="269"/>
    </location>
</feature>
<keyword evidence="4" id="KW-1185">Reference proteome</keyword>
<feature type="region of interest" description="Disordered" evidence="2">
    <location>
        <begin position="784"/>
        <end position="811"/>
    </location>
</feature>
<dbReference type="AlphaFoldDB" id="A0A0D1ZP35"/>
<gene>
    <name evidence="3" type="ORF">PV10_03365</name>
</gene>
<reference evidence="3 4" key="1">
    <citation type="submission" date="2015-01" db="EMBL/GenBank/DDBJ databases">
        <title>The Genome Sequence of Exophiala mesophila CBS40295.</title>
        <authorList>
            <consortium name="The Broad Institute Genomics Platform"/>
            <person name="Cuomo C."/>
            <person name="de Hoog S."/>
            <person name="Gorbushina A."/>
            <person name="Stielow B."/>
            <person name="Teixiera M."/>
            <person name="Abouelleil A."/>
            <person name="Chapman S.B."/>
            <person name="Priest M."/>
            <person name="Young S.K."/>
            <person name="Wortman J."/>
            <person name="Nusbaum C."/>
            <person name="Birren B."/>
        </authorList>
    </citation>
    <scope>NUCLEOTIDE SEQUENCE [LARGE SCALE GENOMIC DNA]</scope>
    <source>
        <strain evidence="3 4">CBS 40295</strain>
    </source>
</reference>
<dbReference type="OrthoDB" id="4088568at2759"/>
<organism evidence="3 4">
    <name type="scientific">Exophiala mesophila</name>
    <name type="common">Black yeast-like fungus</name>
    <dbReference type="NCBI Taxonomy" id="212818"/>
    <lineage>
        <taxon>Eukaryota</taxon>
        <taxon>Fungi</taxon>
        <taxon>Dikarya</taxon>
        <taxon>Ascomycota</taxon>
        <taxon>Pezizomycotina</taxon>
        <taxon>Eurotiomycetes</taxon>
        <taxon>Chaetothyriomycetidae</taxon>
        <taxon>Chaetothyriales</taxon>
        <taxon>Herpotrichiellaceae</taxon>
        <taxon>Exophiala</taxon>
    </lineage>
</organism>
<feature type="region of interest" description="Disordered" evidence="2">
    <location>
        <begin position="714"/>
        <end position="740"/>
    </location>
</feature>
<dbReference type="RefSeq" id="XP_016227323.1">
    <property type="nucleotide sequence ID" value="XM_016367805.1"/>
</dbReference>
<dbReference type="Proteomes" id="UP000054302">
    <property type="component" value="Unassembled WGS sequence"/>
</dbReference>
<evidence type="ECO:0000313" key="3">
    <source>
        <dbReference type="EMBL" id="KIV95749.1"/>
    </source>
</evidence>
<dbReference type="STRING" id="212818.A0A0D1ZP35"/>
<dbReference type="EMBL" id="KN847521">
    <property type="protein sequence ID" value="KIV95749.1"/>
    <property type="molecule type" value="Genomic_DNA"/>
</dbReference>
<feature type="compositionally biased region" description="Basic and acidic residues" evidence="2">
    <location>
        <begin position="517"/>
        <end position="547"/>
    </location>
</feature>
<feature type="compositionally biased region" description="Basic and acidic residues" evidence="2">
    <location>
        <begin position="590"/>
        <end position="611"/>
    </location>
</feature>
<feature type="compositionally biased region" description="Basic and acidic residues" evidence="2">
    <location>
        <begin position="497"/>
        <end position="507"/>
    </location>
</feature>
<evidence type="ECO:0000256" key="2">
    <source>
        <dbReference type="SAM" id="MobiDB-lite"/>
    </source>
</evidence>
<proteinExistence type="predicted"/>
<feature type="region of interest" description="Disordered" evidence="2">
    <location>
        <begin position="397"/>
        <end position="626"/>
    </location>
</feature>
<dbReference type="HOGENOM" id="CLU_008442_1_0_1"/>
<feature type="coiled-coil region" evidence="1">
    <location>
        <begin position="299"/>
        <end position="333"/>
    </location>
</feature>
<dbReference type="VEuPathDB" id="FungiDB:PV10_03365"/>
<dbReference type="GeneID" id="27321210"/>
<keyword evidence="1" id="KW-0175">Coiled coil</keyword>
<dbReference type="OMA" id="KIVGHFV"/>
<feature type="compositionally biased region" description="Polar residues" evidence="2">
    <location>
        <begin position="19"/>
        <end position="32"/>
    </location>
</feature>
<feature type="compositionally biased region" description="Low complexity" evidence="2">
    <location>
        <begin position="458"/>
        <end position="472"/>
    </location>
</feature>
<evidence type="ECO:0000256" key="1">
    <source>
        <dbReference type="SAM" id="Coils"/>
    </source>
</evidence>
<feature type="compositionally biased region" description="Polar residues" evidence="2">
    <location>
        <begin position="725"/>
        <end position="740"/>
    </location>
</feature>
<feature type="compositionally biased region" description="Low complexity" evidence="2">
    <location>
        <begin position="407"/>
        <end position="418"/>
    </location>
</feature>
<feature type="compositionally biased region" description="Basic and acidic residues" evidence="2">
    <location>
        <begin position="476"/>
        <end position="485"/>
    </location>
</feature>
<name>A0A0D1ZP35_EXOME</name>
<accession>A0A0D1ZP35</accession>
<evidence type="ECO:0000313" key="4">
    <source>
        <dbReference type="Proteomes" id="UP000054302"/>
    </source>
</evidence>
<protein>
    <submittedName>
        <fullName evidence="3">Uncharacterized protein</fullName>
    </submittedName>
</protein>
<sequence length="861" mass="95819">MSPPFNVTAARYQAFCHANNDNPTSPTSQSLDQRPRHDQWDTLQSDDTIMTRTNDHGLSDLDSKLRCCCGRPECVYLENNNTLLGGIERDLETAARLGQALLNRHETYVTDSQLEHERLTTYINELENERTNLQSTNEKIVEENRQLLTRLETVNTSLKDSDSHVKSLEALLKDCEVEVRRLSILTRRTEELELQMMDMEKERMVLSRTVEDSNKETKSTIKRWRESEMKLRQLEIELQKVEWEAKQDRERHEEIIARLERERVLERELGGAEARLKGAAAIQGITTNATGSNVVSHFVRDILQDNANLQAGIAELRELLQTSNEEVQNLREQILQHQPVDLEPSQTDGARSRPLSEQLSWASPKQVQQEVHVHHHYHAKIAGKKDRTPNIRRASRKRASIGLSMLPSTPESSSPTTPMAGASRLVSSPVYPITLQQPHPRRNRWSVQSAATGTSQMSSFPSSPRSYYDRSSTIFDRLEAGDDSSRPTSPESAADDMSSRRRESKFDDDFDDDLAEIPERDFNQNETDAKPLSHVSDDDKAEQDRVADIWSTDLTPKPSQILVDKDEASPGSTTHHPEANPNEDLSIPSLEEREPPDLPLVHDETSTRDSTDNVDTEPSISLSQPLEEEYDFNNVLDMHSRPGLRRRGSHDSLVSISGMDIHIAKRPSTSTSQASSLLKGNRAYFARSPSAARSFSAAQPLATVTEFTALSTARSLGTGDEGGENASNGPPRTPSRTTSMSVEALSGLAGLPVPSQAQPQAATGGFGRMVGGWVRSKWGVTPVKSSGDLRAQARAQDEARPPPPGDPLSMMFGSRSPGINQPGTIPGFRTIRKPPLNGVEVKMMDEVGLKEILAESDQSHE</sequence>
<feature type="region of interest" description="Disordered" evidence="2">
    <location>
        <begin position="18"/>
        <end position="38"/>
    </location>
</feature>
<feature type="compositionally biased region" description="Polar residues" evidence="2">
    <location>
        <begin position="445"/>
        <end position="457"/>
    </location>
</feature>